<comment type="caution">
    <text evidence="1">The sequence shown here is derived from an EMBL/GenBank/DDBJ whole genome shotgun (WGS) entry which is preliminary data.</text>
</comment>
<dbReference type="EMBL" id="JANSHE010001959">
    <property type="protein sequence ID" value="KAJ2998554.1"/>
    <property type="molecule type" value="Genomic_DNA"/>
</dbReference>
<proteinExistence type="predicted"/>
<dbReference type="Proteomes" id="UP001144978">
    <property type="component" value="Unassembled WGS sequence"/>
</dbReference>
<protein>
    <submittedName>
        <fullName evidence="1">Uncharacterized protein</fullName>
    </submittedName>
</protein>
<evidence type="ECO:0000313" key="1">
    <source>
        <dbReference type="EMBL" id="KAJ2998554.1"/>
    </source>
</evidence>
<evidence type="ECO:0000313" key="2">
    <source>
        <dbReference type="Proteomes" id="UP001144978"/>
    </source>
</evidence>
<organism evidence="1 2">
    <name type="scientific">Trametes sanguinea</name>
    <dbReference type="NCBI Taxonomy" id="158606"/>
    <lineage>
        <taxon>Eukaryota</taxon>
        <taxon>Fungi</taxon>
        <taxon>Dikarya</taxon>
        <taxon>Basidiomycota</taxon>
        <taxon>Agaricomycotina</taxon>
        <taxon>Agaricomycetes</taxon>
        <taxon>Polyporales</taxon>
        <taxon>Polyporaceae</taxon>
        <taxon>Trametes</taxon>
    </lineage>
</organism>
<gene>
    <name evidence="1" type="ORF">NUW54_g7019</name>
</gene>
<reference evidence="1" key="1">
    <citation type="submission" date="2022-08" db="EMBL/GenBank/DDBJ databases">
        <title>Genome Sequence of Pycnoporus sanguineus.</title>
        <authorList>
            <person name="Buettner E."/>
        </authorList>
    </citation>
    <scope>NUCLEOTIDE SEQUENCE</scope>
    <source>
        <strain evidence="1">CG-C14</strain>
    </source>
</reference>
<sequence>MLVTRAGRSSELQRYYYNGHQVHQDPSEVLDEQGAKAVVVALTTFVEVHQALLNVVIGKHSIASRLFFTAPVAAVLRSLEAAIDALAFALIGLIPTEKDHANAQFALLAVTLDDAEDTYQN</sequence>
<keyword evidence="2" id="KW-1185">Reference proteome</keyword>
<name>A0ACC1PRK1_9APHY</name>
<accession>A0ACC1PRK1</accession>